<dbReference type="Proteomes" id="UP000181790">
    <property type="component" value="Unassembled WGS sequence"/>
</dbReference>
<gene>
    <name evidence="1" type="ORF">BLX24_18365</name>
</gene>
<protein>
    <submittedName>
        <fullName evidence="1">Uncharacterized protein</fullName>
    </submittedName>
</protein>
<dbReference type="RefSeq" id="WP_071504653.1">
    <property type="nucleotide sequence ID" value="NZ_MORL01000010.1"/>
</dbReference>
<comment type="caution">
    <text evidence="1">The sequence shown here is derived from an EMBL/GenBank/DDBJ whole genome shotgun (WGS) entry which is preliminary data.</text>
</comment>
<proteinExistence type="predicted"/>
<reference evidence="1 2" key="1">
    <citation type="submission" date="2016-10" db="EMBL/GenBank/DDBJ databases">
        <title>Arsenicibacter rosenii gen. nov., sp. nov., an efficient arsenic-methylating bacterium isolated from an arsenic-contaminated paddy soil.</title>
        <authorList>
            <person name="Huang K."/>
        </authorList>
    </citation>
    <scope>NUCLEOTIDE SEQUENCE [LARGE SCALE GENOMIC DNA]</scope>
    <source>
        <strain evidence="1 2">SM-1</strain>
    </source>
</reference>
<evidence type="ECO:0000313" key="1">
    <source>
        <dbReference type="EMBL" id="OIN57711.1"/>
    </source>
</evidence>
<name>A0A1S2VG32_9BACT</name>
<evidence type="ECO:0000313" key="2">
    <source>
        <dbReference type="Proteomes" id="UP000181790"/>
    </source>
</evidence>
<dbReference type="EMBL" id="MORL01000010">
    <property type="protein sequence ID" value="OIN57711.1"/>
    <property type="molecule type" value="Genomic_DNA"/>
</dbReference>
<organism evidence="1 2">
    <name type="scientific">Arsenicibacter rosenii</name>
    <dbReference type="NCBI Taxonomy" id="1750698"/>
    <lineage>
        <taxon>Bacteria</taxon>
        <taxon>Pseudomonadati</taxon>
        <taxon>Bacteroidota</taxon>
        <taxon>Cytophagia</taxon>
        <taxon>Cytophagales</taxon>
        <taxon>Spirosomataceae</taxon>
        <taxon>Arsenicibacter</taxon>
    </lineage>
</organism>
<dbReference type="AlphaFoldDB" id="A0A1S2VG32"/>
<keyword evidence="2" id="KW-1185">Reference proteome</keyword>
<sequence length="78" mass="8317">MKTLTNFLADEAILSPAEAKAIVGGSAIYYNGILVATTDDETGVTTVHNQALYDLYLANPSIQGFNFAVVHISDNVEV</sequence>
<accession>A0A1S2VG32</accession>